<organism evidence="2">
    <name type="scientific">marine metagenome</name>
    <dbReference type="NCBI Taxonomy" id="408172"/>
    <lineage>
        <taxon>unclassified sequences</taxon>
        <taxon>metagenomes</taxon>
        <taxon>ecological metagenomes</taxon>
    </lineage>
</organism>
<gene>
    <name evidence="2" type="ORF">METZ01_LOCUS188132</name>
</gene>
<sequence>MHVEHAVGREQFVERQFFVRSQAGGGQHECSQADGRTLEESQVHIK</sequence>
<feature type="region of interest" description="Disordered" evidence="1">
    <location>
        <begin position="23"/>
        <end position="46"/>
    </location>
</feature>
<proteinExistence type="predicted"/>
<reference evidence="2" key="1">
    <citation type="submission" date="2018-05" db="EMBL/GenBank/DDBJ databases">
        <authorList>
            <person name="Lanie J.A."/>
            <person name="Ng W.-L."/>
            <person name="Kazmierczak K.M."/>
            <person name="Andrzejewski T.M."/>
            <person name="Davidsen T.M."/>
            <person name="Wayne K.J."/>
            <person name="Tettelin H."/>
            <person name="Glass J.I."/>
            <person name="Rusch D."/>
            <person name="Podicherti R."/>
            <person name="Tsui H.-C.T."/>
            <person name="Winkler M.E."/>
        </authorList>
    </citation>
    <scope>NUCLEOTIDE SEQUENCE</scope>
</reference>
<accession>A0A382DA07</accession>
<feature type="compositionally biased region" description="Basic and acidic residues" evidence="1">
    <location>
        <begin position="36"/>
        <end position="46"/>
    </location>
</feature>
<dbReference type="EMBL" id="UINC01038363">
    <property type="protein sequence ID" value="SVB35278.1"/>
    <property type="molecule type" value="Genomic_DNA"/>
</dbReference>
<dbReference type="AlphaFoldDB" id="A0A382DA07"/>
<evidence type="ECO:0000313" key="2">
    <source>
        <dbReference type="EMBL" id="SVB35278.1"/>
    </source>
</evidence>
<evidence type="ECO:0000256" key="1">
    <source>
        <dbReference type="SAM" id="MobiDB-lite"/>
    </source>
</evidence>
<protein>
    <submittedName>
        <fullName evidence="2">Uncharacterized protein</fullName>
    </submittedName>
</protein>
<name>A0A382DA07_9ZZZZ</name>